<dbReference type="InterPro" id="IPR050931">
    <property type="entry name" value="Mito_Protein_Transport_Metaxin"/>
</dbReference>
<feature type="domain" description="GST N-terminal" evidence="1">
    <location>
        <begin position="7"/>
        <end position="77"/>
    </location>
</feature>
<dbReference type="SFLD" id="SFLDS00019">
    <property type="entry name" value="Glutathione_Transferase_(cytos"/>
    <property type="match status" value="1"/>
</dbReference>
<dbReference type="SFLD" id="SFLDG01180">
    <property type="entry name" value="SUF1"/>
    <property type="match status" value="1"/>
</dbReference>
<dbReference type="CDD" id="cd03080">
    <property type="entry name" value="GST_N_Metaxin_like"/>
    <property type="match status" value="1"/>
</dbReference>
<comment type="caution">
    <text evidence="2">The sequence shown here is derived from an EMBL/GenBank/DDBJ whole genome shotgun (WGS) entry which is preliminary data.</text>
</comment>
<organism evidence="2 3">
    <name type="scientific">Bosea massiliensis</name>
    <dbReference type="NCBI Taxonomy" id="151419"/>
    <lineage>
        <taxon>Bacteria</taxon>
        <taxon>Pseudomonadati</taxon>
        <taxon>Pseudomonadota</taxon>
        <taxon>Alphaproteobacteria</taxon>
        <taxon>Hyphomicrobiales</taxon>
        <taxon>Boseaceae</taxon>
        <taxon>Bosea</taxon>
    </lineage>
</organism>
<dbReference type="InterPro" id="IPR036249">
    <property type="entry name" value="Thioredoxin-like_sf"/>
</dbReference>
<sequence length="240" mass="26640">MITLHHFGPAFGLPDPSPFCIKAEILLKLSGLPYETRIGDLRRAPKGKLPLIVEDGVTICDSSFIRFHLEERHGIDFDAGLDAERRGALWALEKMLEDQIHWIMVAERWLDDGNFARGPAQFFKPVPAPLRPLVCALVRRKVRRNVDGHGIGRHSPAERLKLAERALDAMVAILGEHRYFGGDAPVGGDAAPGAFLIAALTPLFDSPFRGLVEQRSALTAYAGRMRERFFAEEQPLRSAA</sequence>
<dbReference type="RefSeq" id="WP_066718466.1">
    <property type="nucleotide sequence ID" value="NZ_JBHSLU010000148.1"/>
</dbReference>
<evidence type="ECO:0000259" key="1">
    <source>
        <dbReference type="PROSITE" id="PS50404"/>
    </source>
</evidence>
<dbReference type="InterPro" id="IPR026928">
    <property type="entry name" value="FAX/IsoI-like"/>
</dbReference>
<dbReference type="Gene3D" id="3.40.30.10">
    <property type="entry name" value="Glutaredoxin"/>
    <property type="match status" value="1"/>
</dbReference>
<accession>A0ABW0P8W9</accession>
<dbReference type="InterPro" id="IPR012336">
    <property type="entry name" value="Thioredoxin-like_fold"/>
</dbReference>
<dbReference type="PANTHER" id="PTHR12289:SF41">
    <property type="entry name" value="FAILED AXON CONNECTIONS-RELATED"/>
    <property type="match status" value="1"/>
</dbReference>
<evidence type="ECO:0000313" key="3">
    <source>
        <dbReference type="Proteomes" id="UP001596060"/>
    </source>
</evidence>
<dbReference type="PANTHER" id="PTHR12289">
    <property type="entry name" value="METAXIN RELATED"/>
    <property type="match status" value="1"/>
</dbReference>
<reference evidence="3" key="1">
    <citation type="journal article" date="2019" name="Int. J. Syst. Evol. Microbiol.">
        <title>The Global Catalogue of Microorganisms (GCM) 10K type strain sequencing project: providing services to taxonomists for standard genome sequencing and annotation.</title>
        <authorList>
            <consortium name="The Broad Institute Genomics Platform"/>
            <consortium name="The Broad Institute Genome Sequencing Center for Infectious Disease"/>
            <person name="Wu L."/>
            <person name="Ma J."/>
        </authorList>
    </citation>
    <scope>NUCLEOTIDE SEQUENCE [LARGE SCALE GENOMIC DNA]</scope>
    <source>
        <strain evidence="3">CCUG 43117</strain>
    </source>
</reference>
<dbReference type="InterPro" id="IPR036282">
    <property type="entry name" value="Glutathione-S-Trfase_C_sf"/>
</dbReference>
<protein>
    <submittedName>
        <fullName evidence="2">Glutathione S-transferase family protein</fullName>
    </submittedName>
</protein>
<gene>
    <name evidence="2" type="ORF">ACFPN9_28040</name>
</gene>
<dbReference type="Pfam" id="PF17172">
    <property type="entry name" value="GST_N_4"/>
    <property type="match status" value="1"/>
</dbReference>
<dbReference type="Proteomes" id="UP001596060">
    <property type="component" value="Unassembled WGS sequence"/>
</dbReference>
<dbReference type="SFLD" id="SFLDG01200">
    <property type="entry name" value="SUF1.1"/>
    <property type="match status" value="1"/>
</dbReference>
<dbReference type="EMBL" id="JBHSLU010000148">
    <property type="protein sequence ID" value="MFC5509084.1"/>
    <property type="molecule type" value="Genomic_DNA"/>
</dbReference>
<evidence type="ECO:0000313" key="2">
    <source>
        <dbReference type="EMBL" id="MFC5509084.1"/>
    </source>
</evidence>
<name>A0ABW0P8W9_9HYPH</name>
<proteinExistence type="predicted"/>
<dbReference type="InterPro" id="IPR004045">
    <property type="entry name" value="Glutathione_S-Trfase_N"/>
</dbReference>
<dbReference type="PROSITE" id="PS50404">
    <property type="entry name" value="GST_NTER"/>
    <property type="match status" value="1"/>
</dbReference>
<dbReference type="SUPFAM" id="SSF47616">
    <property type="entry name" value="GST C-terminal domain-like"/>
    <property type="match status" value="1"/>
</dbReference>
<dbReference type="SUPFAM" id="SSF52833">
    <property type="entry name" value="Thioredoxin-like"/>
    <property type="match status" value="1"/>
</dbReference>
<dbReference type="InterPro" id="IPR040079">
    <property type="entry name" value="Glutathione_S-Trfase"/>
</dbReference>
<keyword evidence="3" id="KW-1185">Reference proteome</keyword>